<sequence>MKVNEHHAPTTSKVLLVPYSKHHVPTYHTWMQDAELQAATASEPLTIEEEYAMQQSWREDADKLTFIICFPLEGTVDARQPIKVGVDDAPEQMVGDINLFFVQPEDDDEDGVEGVIGEIELMIARKDLHRQGYGRAALITFMGYILFHWPTIYLEYGSSQPKAPWPAPPVQHEEAERMAKFPACSASQPWPELRYLRVKIQQSNQASIKLFEGVGFTRTSAGANYFGEIELRWHDDGGFLRRLKDLPWMKGDGWDAGVAPYDESILAPCAEKPRTRLMGVFM</sequence>
<proteinExistence type="inferred from homology"/>
<dbReference type="SUPFAM" id="SSF55729">
    <property type="entry name" value="Acyl-CoA N-acyltransferases (Nat)"/>
    <property type="match status" value="1"/>
</dbReference>
<keyword evidence="2" id="KW-0808">Transferase</keyword>
<evidence type="ECO:0000256" key="2">
    <source>
        <dbReference type="ARBA" id="ARBA00022679"/>
    </source>
</evidence>
<evidence type="ECO:0000313" key="5">
    <source>
        <dbReference type="EMBL" id="KAK5693512.1"/>
    </source>
</evidence>
<protein>
    <recommendedName>
        <fullName evidence="4">N-acetyltransferase domain-containing protein</fullName>
    </recommendedName>
</protein>
<feature type="domain" description="N-acetyltransferase" evidence="4">
    <location>
        <begin position="14"/>
        <end position="217"/>
    </location>
</feature>
<gene>
    <name evidence="5" type="ORF">LTR97_010081</name>
</gene>
<dbReference type="InterPro" id="IPR016181">
    <property type="entry name" value="Acyl_CoA_acyltransferase"/>
</dbReference>
<keyword evidence="3" id="KW-0012">Acyltransferase</keyword>
<evidence type="ECO:0000259" key="4">
    <source>
        <dbReference type="Pfam" id="PF13302"/>
    </source>
</evidence>
<dbReference type="PANTHER" id="PTHR13256:SF16">
    <property type="entry name" value="ALPHA_BETA-TUBULIN-N-ACETYLTRANSFERASE 9"/>
    <property type="match status" value="1"/>
</dbReference>
<dbReference type="InterPro" id="IPR000182">
    <property type="entry name" value="GNAT_dom"/>
</dbReference>
<comment type="similarity">
    <text evidence="1">Belongs to the acetyltransferase family. GNAT subfamily.</text>
</comment>
<evidence type="ECO:0000256" key="1">
    <source>
        <dbReference type="ARBA" id="ARBA00009342"/>
    </source>
</evidence>
<evidence type="ECO:0000256" key="3">
    <source>
        <dbReference type="ARBA" id="ARBA00023315"/>
    </source>
</evidence>
<name>A0AAN7ZWU2_9PEZI</name>
<dbReference type="EMBL" id="JAVRQU010000017">
    <property type="protein sequence ID" value="KAK5693512.1"/>
    <property type="molecule type" value="Genomic_DNA"/>
</dbReference>
<dbReference type="Gene3D" id="3.40.630.30">
    <property type="match status" value="1"/>
</dbReference>
<dbReference type="Proteomes" id="UP001310594">
    <property type="component" value="Unassembled WGS sequence"/>
</dbReference>
<dbReference type="InterPro" id="IPR039135">
    <property type="entry name" value="NAT9-like"/>
</dbReference>
<evidence type="ECO:0000313" key="6">
    <source>
        <dbReference type="Proteomes" id="UP001310594"/>
    </source>
</evidence>
<accession>A0AAN7ZWU2</accession>
<organism evidence="5 6">
    <name type="scientific">Elasticomyces elasticus</name>
    <dbReference type="NCBI Taxonomy" id="574655"/>
    <lineage>
        <taxon>Eukaryota</taxon>
        <taxon>Fungi</taxon>
        <taxon>Dikarya</taxon>
        <taxon>Ascomycota</taxon>
        <taxon>Pezizomycotina</taxon>
        <taxon>Dothideomycetes</taxon>
        <taxon>Dothideomycetidae</taxon>
        <taxon>Mycosphaerellales</taxon>
        <taxon>Teratosphaeriaceae</taxon>
        <taxon>Elasticomyces</taxon>
    </lineage>
</organism>
<dbReference type="GO" id="GO:0008080">
    <property type="term" value="F:N-acetyltransferase activity"/>
    <property type="evidence" value="ECO:0007669"/>
    <property type="project" value="InterPro"/>
</dbReference>
<dbReference type="PANTHER" id="PTHR13256">
    <property type="entry name" value="N-ACETYLTRANSFERASE 9"/>
    <property type="match status" value="1"/>
</dbReference>
<dbReference type="AlphaFoldDB" id="A0AAN7ZWU2"/>
<reference evidence="5" key="1">
    <citation type="submission" date="2023-08" db="EMBL/GenBank/DDBJ databases">
        <title>Black Yeasts Isolated from many extreme environments.</title>
        <authorList>
            <person name="Coleine C."/>
            <person name="Stajich J.E."/>
            <person name="Selbmann L."/>
        </authorList>
    </citation>
    <scope>NUCLEOTIDE SEQUENCE</scope>
    <source>
        <strain evidence="5">CCFEE 5810</strain>
    </source>
</reference>
<dbReference type="Pfam" id="PF13302">
    <property type="entry name" value="Acetyltransf_3"/>
    <property type="match status" value="1"/>
</dbReference>
<comment type="caution">
    <text evidence="5">The sequence shown here is derived from an EMBL/GenBank/DDBJ whole genome shotgun (WGS) entry which is preliminary data.</text>
</comment>